<dbReference type="EMBL" id="LAZR01069959">
    <property type="protein sequence ID" value="KKK46680.1"/>
    <property type="molecule type" value="Genomic_DNA"/>
</dbReference>
<evidence type="ECO:0000313" key="2">
    <source>
        <dbReference type="EMBL" id="KKK46680.1"/>
    </source>
</evidence>
<dbReference type="GO" id="GO:0000160">
    <property type="term" value="P:phosphorelay signal transduction system"/>
    <property type="evidence" value="ECO:0007669"/>
    <property type="project" value="InterPro"/>
</dbReference>
<accession>A0A0F8WEX0</accession>
<organism evidence="2">
    <name type="scientific">marine sediment metagenome</name>
    <dbReference type="NCBI Taxonomy" id="412755"/>
    <lineage>
        <taxon>unclassified sequences</taxon>
        <taxon>metagenomes</taxon>
        <taxon>ecological metagenomes</taxon>
    </lineage>
</organism>
<dbReference type="PANTHER" id="PTHR42912">
    <property type="entry name" value="METHYLTRANSFERASE"/>
    <property type="match status" value="1"/>
</dbReference>
<feature type="non-terminal residue" evidence="2">
    <location>
        <position position="145"/>
    </location>
</feature>
<dbReference type="SUPFAM" id="SSF53335">
    <property type="entry name" value="S-adenosyl-L-methionine-dependent methyltransferases"/>
    <property type="match status" value="1"/>
</dbReference>
<reference evidence="2" key="1">
    <citation type="journal article" date="2015" name="Nature">
        <title>Complex archaea that bridge the gap between prokaryotes and eukaryotes.</title>
        <authorList>
            <person name="Spang A."/>
            <person name="Saw J.H."/>
            <person name="Jorgensen S.L."/>
            <person name="Zaremba-Niedzwiedzka K."/>
            <person name="Martijn J."/>
            <person name="Lind A.E."/>
            <person name="van Eijk R."/>
            <person name="Schleper C."/>
            <person name="Guy L."/>
            <person name="Ettema T.J."/>
        </authorList>
    </citation>
    <scope>NUCLEOTIDE SEQUENCE</scope>
</reference>
<protein>
    <recommendedName>
        <fullName evidence="1">Response regulatory domain-containing protein</fullName>
    </recommendedName>
</protein>
<dbReference type="InterPro" id="IPR029063">
    <property type="entry name" value="SAM-dependent_MTases_sf"/>
</dbReference>
<dbReference type="InterPro" id="IPR050508">
    <property type="entry name" value="Methyltransf_Superfamily"/>
</dbReference>
<sequence length="145" mass="15727">MNAQAPDSPPEVLPVQTTRRHAQRTYGRLSRFYDITEGLPEMPAKNLALRLARAAPGETVLEIGPGTGWALRRLSRSVGKDGFVCGVDISPGMLAVAREKLVGRPAVLALGDAAALPISSERFDLIFMDIQMPELNGYEATKVLR</sequence>
<feature type="domain" description="Response regulatory" evidence="1">
    <location>
        <begin position="83"/>
        <end position="145"/>
    </location>
</feature>
<gene>
    <name evidence="2" type="ORF">LCGC14_3162830</name>
</gene>
<dbReference type="AlphaFoldDB" id="A0A0F8WEX0"/>
<comment type="caution">
    <text evidence="2">The sequence shown here is derived from an EMBL/GenBank/DDBJ whole genome shotgun (WGS) entry which is preliminary data.</text>
</comment>
<dbReference type="Pfam" id="PF13649">
    <property type="entry name" value="Methyltransf_25"/>
    <property type="match status" value="1"/>
</dbReference>
<evidence type="ECO:0000259" key="1">
    <source>
        <dbReference type="PROSITE" id="PS50110"/>
    </source>
</evidence>
<dbReference type="PROSITE" id="PS50110">
    <property type="entry name" value="RESPONSE_REGULATORY"/>
    <property type="match status" value="1"/>
</dbReference>
<dbReference type="GO" id="GO:0008168">
    <property type="term" value="F:methyltransferase activity"/>
    <property type="evidence" value="ECO:0007669"/>
    <property type="project" value="TreeGrafter"/>
</dbReference>
<name>A0A0F8WEX0_9ZZZZ</name>
<dbReference type="CDD" id="cd02440">
    <property type="entry name" value="AdoMet_MTases"/>
    <property type="match status" value="1"/>
</dbReference>
<proteinExistence type="predicted"/>
<dbReference type="InterPro" id="IPR001789">
    <property type="entry name" value="Sig_transdc_resp-reg_receiver"/>
</dbReference>
<dbReference type="InterPro" id="IPR041698">
    <property type="entry name" value="Methyltransf_25"/>
</dbReference>
<dbReference type="Gene3D" id="3.40.50.150">
    <property type="entry name" value="Vaccinia Virus protein VP39"/>
    <property type="match status" value="1"/>
</dbReference>